<comment type="function">
    <text evidence="6">Part of a membrane-bound complex that couples electron transfer with translocation of ions across the membrane.</text>
</comment>
<dbReference type="Proteomes" id="UP000523601">
    <property type="component" value="Unassembled WGS sequence"/>
</dbReference>
<dbReference type="PANTHER" id="PTHR36118:SF1">
    <property type="entry name" value="ION-TRANSLOCATING OXIDOREDUCTASE COMPLEX SUBUNIT G"/>
    <property type="match status" value="1"/>
</dbReference>
<keyword evidence="2 6" id="KW-0597">Phosphoprotein</keyword>
<evidence type="ECO:0000313" key="9">
    <source>
        <dbReference type="EMBL" id="NVO28119.1"/>
    </source>
</evidence>
<evidence type="ECO:0000256" key="2">
    <source>
        <dbReference type="ARBA" id="ARBA00022553"/>
    </source>
</evidence>
<gene>
    <name evidence="9" type="primary">rsxG</name>
    <name evidence="6" type="synonym">rnfG</name>
    <name evidence="9" type="ORF">HJ526_11850</name>
</gene>
<evidence type="ECO:0000256" key="7">
    <source>
        <dbReference type="SAM" id="Phobius"/>
    </source>
</evidence>
<evidence type="ECO:0000256" key="3">
    <source>
        <dbReference type="ARBA" id="ARBA00022630"/>
    </source>
</evidence>
<dbReference type="NCBIfam" id="NF002519">
    <property type="entry name" value="PRK01908.1"/>
    <property type="match status" value="1"/>
</dbReference>
<dbReference type="Pfam" id="PF04205">
    <property type="entry name" value="FMN_bind"/>
    <property type="match status" value="1"/>
</dbReference>
<proteinExistence type="inferred from homology"/>
<keyword evidence="10" id="KW-1185">Reference proteome</keyword>
<comment type="subunit">
    <text evidence="6">The complex is composed of six subunits: RnfA, RnfB, RnfC, RnfD, RnfE and RnfG.</text>
</comment>
<comment type="cofactor">
    <cofactor evidence="6">
        <name>FMN</name>
        <dbReference type="ChEBI" id="CHEBI:58210"/>
    </cofactor>
</comment>
<dbReference type="PIRSF" id="PIRSF006091">
    <property type="entry name" value="E_trnsport_RnfG"/>
    <property type="match status" value="1"/>
</dbReference>
<feature type="modified residue" description="FMN phosphoryl threonine" evidence="6">
    <location>
        <position position="183"/>
    </location>
</feature>
<evidence type="ECO:0000256" key="4">
    <source>
        <dbReference type="ARBA" id="ARBA00022643"/>
    </source>
</evidence>
<dbReference type="PANTHER" id="PTHR36118">
    <property type="entry name" value="ION-TRANSLOCATING OXIDOREDUCTASE COMPLEX SUBUNIT G"/>
    <property type="match status" value="1"/>
</dbReference>
<reference evidence="9 10" key="1">
    <citation type="submission" date="2020-04" db="EMBL/GenBank/DDBJ databases">
        <title>Donghicola sp., a member of the Rhodobacteraceae family isolated from mangrove forest in Thailand.</title>
        <authorList>
            <person name="Charoenyingcharoen P."/>
            <person name="Yukphan P."/>
        </authorList>
    </citation>
    <scope>NUCLEOTIDE SEQUENCE [LARGE SCALE GENOMIC DNA]</scope>
    <source>
        <strain evidence="9 10">C2-DW-16</strain>
    </source>
</reference>
<dbReference type="InterPro" id="IPR010209">
    <property type="entry name" value="Ion_transpt_RnfG/RsxG"/>
</dbReference>
<keyword evidence="4 6" id="KW-0288">FMN</keyword>
<accession>A0ABX2PF84</accession>
<comment type="similarity">
    <text evidence="6">Belongs to the RnfG family.</text>
</comment>
<keyword evidence="1 6" id="KW-0813">Transport</keyword>
<keyword evidence="3 6" id="KW-0285">Flavoprotein</keyword>
<keyword evidence="6 7" id="KW-1133">Transmembrane helix</keyword>
<dbReference type="InterPro" id="IPR007329">
    <property type="entry name" value="FMN-bd"/>
</dbReference>
<evidence type="ECO:0000256" key="6">
    <source>
        <dbReference type="HAMAP-Rule" id="MF_00479"/>
    </source>
</evidence>
<keyword evidence="6" id="KW-1278">Translocase</keyword>
<comment type="subcellular location">
    <subcellularLocation>
        <location evidence="6">Cell inner membrane</location>
        <topology evidence="6">Single-pass membrane protein</topology>
    </subcellularLocation>
</comment>
<dbReference type="HAMAP" id="MF_00479">
    <property type="entry name" value="RsxG_RnfG"/>
    <property type="match status" value="1"/>
</dbReference>
<evidence type="ECO:0000256" key="1">
    <source>
        <dbReference type="ARBA" id="ARBA00022448"/>
    </source>
</evidence>
<dbReference type="NCBIfam" id="TIGR01947">
    <property type="entry name" value="rnfG"/>
    <property type="match status" value="1"/>
</dbReference>
<keyword evidence="6 7" id="KW-0812">Transmembrane</keyword>
<keyword evidence="6" id="KW-1003">Cell membrane</keyword>
<evidence type="ECO:0000259" key="8">
    <source>
        <dbReference type="SMART" id="SM00900"/>
    </source>
</evidence>
<evidence type="ECO:0000313" key="10">
    <source>
        <dbReference type="Proteomes" id="UP000523601"/>
    </source>
</evidence>
<evidence type="ECO:0000256" key="5">
    <source>
        <dbReference type="ARBA" id="ARBA00022982"/>
    </source>
</evidence>
<dbReference type="SMART" id="SM00900">
    <property type="entry name" value="FMN_bind"/>
    <property type="match status" value="1"/>
</dbReference>
<feature type="domain" description="FMN-binding" evidence="8">
    <location>
        <begin position="108"/>
        <end position="200"/>
    </location>
</feature>
<dbReference type="EMBL" id="JABCJD010000005">
    <property type="protein sequence ID" value="NVO28119.1"/>
    <property type="molecule type" value="Genomic_DNA"/>
</dbReference>
<organism evidence="9 10">
    <name type="scientific">Donghicola mangrovi</name>
    <dbReference type="NCBI Taxonomy" id="2729614"/>
    <lineage>
        <taxon>Bacteria</taxon>
        <taxon>Pseudomonadati</taxon>
        <taxon>Pseudomonadota</taxon>
        <taxon>Alphaproteobacteria</taxon>
        <taxon>Rhodobacterales</taxon>
        <taxon>Roseobacteraceae</taxon>
        <taxon>Donghicola</taxon>
    </lineage>
</organism>
<feature type="transmembrane region" description="Helical" evidence="7">
    <location>
        <begin position="20"/>
        <end position="39"/>
    </location>
</feature>
<keyword evidence="6 7" id="KW-0472">Membrane</keyword>
<dbReference type="EC" id="7.-.-.-" evidence="6"/>
<name>A0ABX2PF84_9RHOB</name>
<keyword evidence="6" id="KW-0997">Cell inner membrane</keyword>
<sequence>MTHCGTPAPASKPQNPPIKHGLILAAFALGTAVILSASADLTRQAIADRATEDLYASLAQVISEDSHNNDLTADLMTVEDSVEGSVPVYIAAQGPEVTGVAFVLSGFGYGGEIRVLAGIDASGTLTGVRVLSHAETPGLGDKIETAKSPWIEGFTGHSLTDPGPEGWKVQKDGGVFDQFSGATITPRAVVGTVQRALALFDRNRDTLLAPKEARS</sequence>
<protein>
    <recommendedName>
        <fullName evidence="6">Ion-translocating oxidoreductase complex subunit G</fullName>
        <ecNumber evidence="6">7.-.-.-</ecNumber>
    </recommendedName>
    <alternativeName>
        <fullName evidence="6">Rnf electron transport complex subunit G</fullName>
    </alternativeName>
</protein>
<keyword evidence="5 6" id="KW-0249">Electron transport</keyword>
<comment type="caution">
    <text evidence="9">The sequence shown here is derived from an EMBL/GenBank/DDBJ whole genome shotgun (WGS) entry which is preliminary data.</text>
</comment>
<dbReference type="RefSeq" id="WP_176854706.1">
    <property type="nucleotide sequence ID" value="NZ_JABCJD010000005.1"/>
</dbReference>